<evidence type="ECO:0000313" key="2">
    <source>
        <dbReference type="EMBL" id="MDR6765994.1"/>
    </source>
</evidence>
<dbReference type="AlphaFoldDB" id="A0AAJ2BPG7"/>
<reference evidence="2 4" key="1">
    <citation type="submission" date="2023-07" db="EMBL/GenBank/DDBJ databases">
        <title>Sorghum-associated microbial communities from plants grown in Nebraska, USA.</title>
        <authorList>
            <person name="Schachtman D."/>
        </authorList>
    </citation>
    <scope>NUCLEOTIDE SEQUENCE</scope>
    <source>
        <strain evidence="3 4">BE105</strain>
        <strain evidence="2">BE69</strain>
    </source>
</reference>
<sequence length="253" mass="26764">MSMSMSCATTSPRPWLAAVLAIAGVSALAPAHAHQVWLENAGGQARLHFGEFNDNLRETSPGRLDQFKGVPILEQQRTGAPAQRVDGQLGKDAFVYATTGTPDTLFATPTYPVIDRSKRNLPAMYWQPTARWVASLAKPVAPTAPLDLVPTGKPGELKVVYQGAPLPKAKVQLAAPSGWTREAEAGEDGTVTFVTPWKGQYVAEVKHSDKTPGEAHGAPYGEASYVTTLSFVLAEGMPSPSLPPAATPAPAGR</sequence>
<feature type="signal peptide" evidence="1">
    <location>
        <begin position="1"/>
        <end position="33"/>
    </location>
</feature>
<feature type="chain" id="PRO_5042556201" description="GH25 family protein" evidence="1">
    <location>
        <begin position="34"/>
        <end position="253"/>
    </location>
</feature>
<name>A0AAJ2BPG7_ACIDE</name>
<keyword evidence="4" id="KW-1185">Reference proteome</keyword>
<accession>A0AAJ2BPG7</accession>
<dbReference type="Proteomes" id="UP001249076">
    <property type="component" value="Unassembled WGS sequence"/>
</dbReference>
<evidence type="ECO:0000256" key="1">
    <source>
        <dbReference type="SAM" id="SignalP"/>
    </source>
</evidence>
<dbReference type="Proteomes" id="UP001253458">
    <property type="component" value="Unassembled WGS sequence"/>
</dbReference>
<evidence type="ECO:0000313" key="5">
    <source>
        <dbReference type="Proteomes" id="UP001253458"/>
    </source>
</evidence>
<evidence type="ECO:0000313" key="4">
    <source>
        <dbReference type="Proteomes" id="UP001249076"/>
    </source>
</evidence>
<proteinExistence type="predicted"/>
<comment type="caution">
    <text evidence="2">The sequence shown here is derived from an EMBL/GenBank/DDBJ whole genome shotgun (WGS) entry which is preliminary data.</text>
</comment>
<dbReference type="EMBL" id="JAVDTS010000002">
    <property type="protein sequence ID" value="MDR6837068.1"/>
    <property type="molecule type" value="Genomic_DNA"/>
</dbReference>
<evidence type="ECO:0000313" key="3">
    <source>
        <dbReference type="EMBL" id="MDR6837068.1"/>
    </source>
</evidence>
<protein>
    <recommendedName>
        <fullName evidence="6">GH25 family protein</fullName>
    </recommendedName>
</protein>
<organism evidence="2 5">
    <name type="scientific">Acidovorax delafieldii</name>
    <name type="common">Pseudomonas delafieldii</name>
    <dbReference type="NCBI Taxonomy" id="47920"/>
    <lineage>
        <taxon>Bacteria</taxon>
        <taxon>Pseudomonadati</taxon>
        <taxon>Pseudomonadota</taxon>
        <taxon>Betaproteobacteria</taxon>
        <taxon>Burkholderiales</taxon>
        <taxon>Comamonadaceae</taxon>
        <taxon>Acidovorax</taxon>
    </lineage>
</organism>
<evidence type="ECO:0008006" key="6">
    <source>
        <dbReference type="Google" id="ProtNLM"/>
    </source>
</evidence>
<keyword evidence="1" id="KW-0732">Signal</keyword>
<gene>
    <name evidence="2" type="ORF">J2W88_001259</name>
    <name evidence="3" type="ORF">J2W93_001896</name>
</gene>
<dbReference type="EMBL" id="JAVDTL010000002">
    <property type="protein sequence ID" value="MDR6765994.1"/>
    <property type="molecule type" value="Genomic_DNA"/>
</dbReference>